<dbReference type="PROSITE" id="PS01081">
    <property type="entry name" value="HTH_TETR_1"/>
    <property type="match status" value="1"/>
</dbReference>
<dbReference type="InterPro" id="IPR009057">
    <property type="entry name" value="Homeodomain-like_sf"/>
</dbReference>
<keyword evidence="7" id="KW-1185">Reference proteome</keyword>
<keyword evidence="2 4" id="KW-0238">DNA-binding</keyword>
<dbReference type="InterPro" id="IPR041347">
    <property type="entry name" value="MftR_C"/>
</dbReference>
<evidence type="ECO:0000313" key="7">
    <source>
        <dbReference type="Proteomes" id="UP000199025"/>
    </source>
</evidence>
<dbReference type="GO" id="GO:0000976">
    <property type="term" value="F:transcription cis-regulatory region binding"/>
    <property type="evidence" value="ECO:0007669"/>
    <property type="project" value="TreeGrafter"/>
</dbReference>
<evidence type="ECO:0000259" key="5">
    <source>
        <dbReference type="PROSITE" id="PS50977"/>
    </source>
</evidence>
<evidence type="ECO:0000256" key="2">
    <source>
        <dbReference type="ARBA" id="ARBA00023125"/>
    </source>
</evidence>
<dbReference type="PANTHER" id="PTHR30055:SF234">
    <property type="entry name" value="HTH-TYPE TRANSCRIPTIONAL REGULATOR BETI"/>
    <property type="match status" value="1"/>
</dbReference>
<dbReference type="EMBL" id="FORP01000007">
    <property type="protein sequence ID" value="SFJ64910.1"/>
    <property type="molecule type" value="Genomic_DNA"/>
</dbReference>
<dbReference type="PRINTS" id="PR00455">
    <property type="entry name" value="HTHTETR"/>
</dbReference>
<organism evidence="6 7">
    <name type="scientific">Amycolatopsis sacchari</name>
    <dbReference type="NCBI Taxonomy" id="115433"/>
    <lineage>
        <taxon>Bacteria</taxon>
        <taxon>Bacillati</taxon>
        <taxon>Actinomycetota</taxon>
        <taxon>Actinomycetes</taxon>
        <taxon>Pseudonocardiales</taxon>
        <taxon>Pseudonocardiaceae</taxon>
        <taxon>Amycolatopsis</taxon>
    </lineage>
</organism>
<gene>
    <name evidence="6" type="ORF">SAMN05421835_10798</name>
</gene>
<feature type="DNA-binding region" description="H-T-H motif" evidence="4">
    <location>
        <begin position="48"/>
        <end position="67"/>
    </location>
</feature>
<dbReference type="Proteomes" id="UP000199025">
    <property type="component" value="Unassembled WGS sequence"/>
</dbReference>
<accession>A0A1I3T2N5</accession>
<name>A0A1I3T2N5_9PSEU</name>
<dbReference type="InterPro" id="IPR023772">
    <property type="entry name" value="DNA-bd_HTH_TetR-type_CS"/>
</dbReference>
<protein>
    <submittedName>
        <fullName evidence="6">DNA-binding transcriptional regulator, AcrR family</fullName>
    </submittedName>
</protein>
<keyword evidence="1" id="KW-0805">Transcription regulation</keyword>
<proteinExistence type="predicted"/>
<reference evidence="6 7" key="1">
    <citation type="submission" date="2016-10" db="EMBL/GenBank/DDBJ databases">
        <authorList>
            <person name="de Groot N.N."/>
        </authorList>
    </citation>
    <scope>NUCLEOTIDE SEQUENCE [LARGE SCALE GENOMIC DNA]</scope>
    <source>
        <strain evidence="6 7">DSM 44468</strain>
    </source>
</reference>
<dbReference type="PANTHER" id="PTHR30055">
    <property type="entry name" value="HTH-TYPE TRANSCRIPTIONAL REGULATOR RUTR"/>
    <property type="match status" value="1"/>
</dbReference>
<evidence type="ECO:0000256" key="1">
    <source>
        <dbReference type="ARBA" id="ARBA00023015"/>
    </source>
</evidence>
<dbReference type="GO" id="GO:0045892">
    <property type="term" value="P:negative regulation of DNA-templated transcription"/>
    <property type="evidence" value="ECO:0007669"/>
    <property type="project" value="UniProtKB-ARBA"/>
</dbReference>
<feature type="domain" description="HTH tetR-type" evidence="5">
    <location>
        <begin position="25"/>
        <end position="85"/>
    </location>
</feature>
<dbReference type="AlphaFoldDB" id="A0A1I3T2N5"/>
<dbReference type="SUPFAM" id="SSF46689">
    <property type="entry name" value="Homeodomain-like"/>
    <property type="match status" value="1"/>
</dbReference>
<dbReference type="InterPro" id="IPR050109">
    <property type="entry name" value="HTH-type_TetR-like_transc_reg"/>
</dbReference>
<dbReference type="InterPro" id="IPR001647">
    <property type="entry name" value="HTH_TetR"/>
</dbReference>
<dbReference type="PROSITE" id="PS50977">
    <property type="entry name" value="HTH_TETR_2"/>
    <property type="match status" value="1"/>
</dbReference>
<evidence type="ECO:0000256" key="3">
    <source>
        <dbReference type="ARBA" id="ARBA00023163"/>
    </source>
</evidence>
<dbReference type="GO" id="GO:0003700">
    <property type="term" value="F:DNA-binding transcription factor activity"/>
    <property type="evidence" value="ECO:0007669"/>
    <property type="project" value="TreeGrafter"/>
</dbReference>
<evidence type="ECO:0000313" key="6">
    <source>
        <dbReference type="EMBL" id="SFJ64910.1"/>
    </source>
</evidence>
<evidence type="ECO:0000256" key="4">
    <source>
        <dbReference type="PROSITE-ProRule" id="PRU00335"/>
    </source>
</evidence>
<dbReference type="Pfam" id="PF17754">
    <property type="entry name" value="TetR_C_14"/>
    <property type="match status" value="1"/>
</dbReference>
<dbReference type="FunFam" id="1.10.10.60:FF:000141">
    <property type="entry name" value="TetR family transcriptional regulator"/>
    <property type="match status" value="1"/>
</dbReference>
<dbReference type="Pfam" id="PF00440">
    <property type="entry name" value="TetR_N"/>
    <property type="match status" value="1"/>
</dbReference>
<keyword evidence="3" id="KW-0804">Transcription</keyword>
<dbReference type="Gene3D" id="1.10.357.10">
    <property type="entry name" value="Tetracycline Repressor, domain 2"/>
    <property type="match status" value="1"/>
</dbReference>
<dbReference type="STRING" id="115433.SAMN05421835_10798"/>
<sequence length="214" mass="23723">MERQATLAMLVVMTSPRPLVERKRRQARARIIEAAQELFHERGFDGVSVGDIAERAEVGRTTFFRHFVDKQEVVFAREQELLEVVDATARADDVPAARSATEAIEQLRPVVLAICAQAAADPEGYTRHFQLIEQHPELRARDAVKVQEIADKLGDLLIGRGSDEATARFAAHIAIACYQTAKRLGNDPRTLVDDVRAAFERVLTLGAGPTEPRS</sequence>